<evidence type="ECO:0000313" key="2">
    <source>
        <dbReference type="Proteomes" id="UP000224567"/>
    </source>
</evidence>
<gene>
    <name evidence="1" type="ORF">CQW23_15131</name>
</gene>
<dbReference type="OrthoDB" id="1554805at2759"/>
<sequence>MAGDVCLYMLSDGEISKEEREDLKENVKAGLLKKLTIVELHKAKILPEDITKHRIVRKMESLKEFLE</sequence>
<organism evidence="1 2">
    <name type="scientific">Capsicum baccatum</name>
    <name type="common">Peruvian pepper</name>
    <dbReference type="NCBI Taxonomy" id="33114"/>
    <lineage>
        <taxon>Eukaryota</taxon>
        <taxon>Viridiplantae</taxon>
        <taxon>Streptophyta</taxon>
        <taxon>Embryophyta</taxon>
        <taxon>Tracheophyta</taxon>
        <taxon>Spermatophyta</taxon>
        <taxon>Magnoliopsida</taxon>
        <taxon>eudicotyledons</taxon>
        <taxon>Gunneridae</taxon>
        <taxon>Pentapetalae</taxon>
        <taxon>asterids</taxon>
        <taxon>lamiids</taxon>
        <taxon>Solanales</taxon>
        <taxon>Solanaceae</taxon>
        <taxon>Solanoideae</taxon>
        <taxon>Capsiceae</taxon>
        <taxon>Capsicum</taxon>
    </lineage>
</organism>
<dbReference type="STRING" id="33114.A0A2G2WL41"/>
<evidence type="ECO:0000313" key="1">
    <source>
        <dbReference type="EMBL" id="PHT45973.1"/>
    </source>
</evidence>
<proteinExistence type="predicted"/>
<name>A0A2G2WL41_CAPBA</name>
<protein>
    <submittedName>
        <fullName evidence="1">Uncharacterized protein</fullName>
    </submittedName>
</protein>
<dbReference type="AlphaFoldDB" id="A0A2G2WL41"/>
<keyword evidence="2" id="KW-1185">Reference proteome</keyword>
<dbReference type="EMBL" id="MLFT02000006">
    <property type="protein sequence ID" value="PHT45973.1"/>
    <property type="molecule type" value="Genomic_DNA"/>
</dbReference>
<dbReference type="InterPro" id="IPR045894">
    <property type="entry name" value="At5g08430-like"/>
</dbReference>
<comment type="caution">
    <text evidence="1">The sequence shown here is derived from an EMBL/GenBank/DDBJ whole genome shotgun (WGS) entry which is preliminary data.</text>
</comment>
<dbReference type="PANTHER" id="PTHR46851">
    <property type="entry name" value="OS01G0884500 PROTEIN"/>
    <property type="match status" value="1"/>
</dbReference>
<accession>A0A2G2WL41</accession>
<dbReference type="PANTHER" id="PTHR46851:SF15">
    <property type="entry name" value="ZINC FINGER CCCH DOMAIN-CONTAINING PROTEIN 19-LIKE ISOFORM X1"/>
    <property type="match status" value="1"/>
</dbReference>
<reference evidence="2" key="2">
    <citation type="journal article" date="2017" name="J. Anim. Genet.">
        <title>Multiple reference genome sequences of hot pepper reveal the massive evolution of plant disease resistance genes by retroduplication.</title>
        <authorList>
            <person name="Kim S."/>
            <person name="Park J."/>
            <person name="Yeom S.-I."/>
            <person name="Kim Y.-M."/>
            <person name="Seo E."/>
            <person name="Kim K.-T."/>
            <person name="Kim M.-S."/>
            <person name="Lee J.M."/>
            <person name="Cheong K."/>
            <person name="Shin H.-S."/>
            <person name="Kim S.-B."/>
            <person name="Han K."/>
            <person name="Lee J."/>
            <person name="Park M."/>
            <person name="Lee H.-A."/>
            <person name="Lee H.-Y."/>
            <person name="Lee Y."/>
            <person name="Oh S."/>
            <person name="Lee J.H."/>
            <person name="Choi E."/>
            <person name="Choi E."/>
            <person name="Lee S.E."/>
            <person name="Jeon J."/>
            <person name="Kim H."/>
            <person name="Choi G."/>
            <person name="Song H."/>
            <person name="Lee J."/>
            <person name="Lee S.-C."/>
            <person name="Kwon J.-K."/>
            <person name="Lee H.-Y."/>
            <person name="Koo N."/>
            <person name="Hong Y."/>
            <person name="Kim R.W."/>
            <person name="Kang W.-H."/>
            <person name="Huh J.H."/>
            <person name="Kang B.-C."/>
            <person name="Yang T.-J."/>
            <person name="Lee Y.-H."/>
            <person name="Bennetzen J.L."/>
            <person name="Choi D."/>
        </authorList>
    </citation>
    <scope>NUCLEOTIDE SEQUENCE [LARGE SCALE GENOMIC DNA]</scope>
    <source>
        <strain evidence="2">cv. PBC81</strain>
    </source>
</reference>
<dbReference type="Proteomes" id="UP000224567">
    <property type="component" value="Unassembled WGS sequence"/>
</dbReference>
<reference evidence="1 2" key="1">
    <citation type="journal article" date="2017" name="Genome Biol.">
        <title>New reference genome sequences of hot pepper reveal the massive evolution of plant disease-resistance genes by retroduplication.</title>
        <authorList>
            <person name="Kim S."/>
            <person name="Park J."/>
            <person name="Yeom S.I."/>
            <person name="Kim Y.M."/>
            <person name="Seo E."/>
            <person name="Kim K.T."/>
            <person name="Kim M.S."/>
            <person name="Lee J.M."/>
            <person name="Cheong K."/>
            <person name="Shin H.S."/>
            <person name="Kim S.B."/>
            <person name="Han K."/>
            <person name="Lee J."/>
            <person name="Park M."/>
            <person name="Lee H.A."/>
            <person name="Lee H.Y."/>
            <person name="Lee Y."/>
            <person name="Oh S."/>
            <person name="Lee J.H."/>
            <person name="Choi E."/>
            <person name="Choi E."/>
            <person name="Lee S.E."/>
            <person name="Jeon J."/>
            <person name="Kim H."/>
            <person name="Choi G."/>
            <person name="Song H."/>
            <person name="Lee J."/>
            <person name="Lee S.C."/>
            <person name="Kwon J.K."/>
            <person name="Lee H.Y."/>
            <person name="Koo N."/>
            <person name="Hong Y."/>
            <person name="Kim R.W."/>
            <person name="Kang W.H."/>
            <person name="Huh J.H."/>
            <person name="Kang B.C."/>
            <person name="Yang T.J."/>
            <person name="Lee Y.H."/>
            <person name="Bennetzen J.L."/>
            <person name="Choi D."/>
        </authorList>
    </citation>
    <scope>NUCLEOTIDE SEQUENCE [LARGE SCALE GENOMIC DNA]</scope>
    <source>
        <strain evidence="2">cv. PBC81</strain>
    </source>
</reference>